<dbReference type="Gene3D" id="3.30.2310.20">
    <property type="entry name" value="RelE-like"/>
    <property type="match status" value="1"/>
</dbReference>
<sequence>MDGINLPGYDSHKLRGFVPTRYTIHVNGPWCITFEFVGSHVIHLDFE</sequence>
<evidence type="ECO:0000313" key="1">
    <source>
        <dbReference type="EMBL" id="ALE03442.1"/>
    </source>
</evidence>
<dbReference type="STRING" id="1318743.PU02_0628"/>
<gene>
    <name evidence="1" type="ORF">PU02_0628</name>
</gene>
<name>A0A0M4M5R2_9HYPH</name>
<proteinExistence type="predicted"/>
<dbReference type="Proteomes" id="UP000057213">
    <property type="component" value="Chromosome"/>
</dbReference>
<keyword evidence="2" id="KW-1185">Reference proteome</keyword>
<dbReference type="InterPro" id="IPR035093">
    <property type="entry name" value="RelE/ParE_toxin_dom_sf"/>
</dbReference>
<dbReference type="SUPFAM" id="SSF143011">
    <property type="entry name" value="RelE-like"/>
    <property type="match status" value="1"/>
</dbReference>
<accession>A0A0M4M5R2</accession>
<dbReference type="PATRIC" id="fig|1318743.3.peg.642"/>
<dbReference type="KEGG" id="banc:PU02_0628"/>
<dbReference type="EMBL" id="CP010401">
    <property type="protein sequence ID" value="ALE03442.1"/>
    <property type="molecule type" value="Genomic_DNA"/>
</dbReference>
<dbReference type="AlphaFoldDB" id="A0A0M4M5R2"/>
<organism evidence="1 2">
    <name type="scientific">Bartonella ancashensis</name>
    <dbReference type="NCBI Taxonomy" id="1318743"/>
    <lineage>
        <taxon>Bacteria</taxon>
        <taxon>Pseudomonadati</taxon>
        <taxon>Pseudomonadota</taxon>
        <taxon>Alphaproteobacteria</taxon>
        <taxon>Hyphomicrobiales</taxon>
        <taxon>Bartonellaceae</taxon>
        <taxon>Bartonella</taxon>
    </lineage>
</organism>
<evidence type="ECO:0000313" key="2">
    <source>
        <dbReference type="Proteomes" id="UP000057213"/>
    </source>
</evidence>
<reference evidence="1 2" key="1">
    <citation type="journal article" date="2015" name="Genome Announc.">
        <title>Complete Genome Sequence of Bartonella ancashensis Strain 20.00, Isolated from the Blood of a Patient with Verruga Peruana.</title>
        <authorList>
            <person name="Hang J."/>
            <person name="Mullins K.E."/>
            <person name="Clifford R.J."/>
            <person name="Onmus-Leone F."/>
            <person name="Yang Y."/>
            <person name="Jiang J."/>
            <person name="Leguia M."/>
            <person name="Kasper M.R."/>
            <person name="Maguina C."/>
            <person name="Lesho E.P."/>
            <person name="Jarman R.G."/>
            <person name="Richards A.L."/>
            <person name="Blazes D."/>
        </authorList>
    </citation>
    <scope>NUCLEOTIDE SEQUENCE [LARGE SCALE GENOMIC DNA]</scope>
    <source>
        <strain evidence="1 2">20.00</strain>
    </source>
</reference>
<protein>
    <submittedName>
        <fullName evidence="1">HigB toxin protein</fullName>
    </submittedName>
</protein>